<dbReference type="NCBIfam" id="NF008425">
    <property type="entry name" value="PRK11259.1"/>
    <property type="match status" value="1"/>
</dbReference>
<keyword evidence="6" id="KW-1185">Reference proteome</keyword>
<sequence length="381" mass="40013">MRELDADIVVVGLGAVGSHAVWRLALRGKRVLGLDRYRPGHVHGSSHGHTRLFRVACREHPGLVPVAQRSLQLWRELEVSSGRPLLDVTGGVMIGPPDSPLVTGSLEAGRRHDLAVSTMDSAELRERFPQHAGLADEDVGVWDPLAGIVRPEAGVRAAVGAATDAGADVPGPATVTAVEPVGGGVLVHTGSGTVAARQAVLAAGPWLGTFAPGLPLRPIRTPMTWFAARDGTDGAAFGLERLAIFIRQLADGTRMWGHGAVDGLDAKVGPSDDPAYRETDPDAVDRDISPADHALVSDLVRRALPGLDPRPSRITTCLVTRTPDEQFLVGRPGGDPRLILAGGCSGHAFKHAPGLGEAIAQLACGEPTYTDLAFVHPDRFA</sequence>
<protein>
    <submittedName>
        <fullName evidence="5">Uncharacterized protein</fullName>
    </submittedName>
</protein>
<comment type="caution">
    <text evidence="5">The sequence shown here is derived from an EMBL/GenBank/DDBJ whole genome shotgun (WGS) entry which is preliminary data.</text>
</comment>
<dbReference type="Gene3D" id="3.30.9.10">
    <property type="entry name" value="D-Amino Acid Oxidase, subunit A, domain 2"/>
    <property type="match status" value="1"/>
</dbReference>
<evidence type="ECO:0000313" key="5">
    <source>
        <dbReference type="EMBL" id="PXY28110.1"/>
    </source>
</evidence>
<dbReference type="EMBL" id="MASW01000002">
    <property type="protein sequence ID" value="PXY28110.1"/>
    <property type="molecule type" value="Genomic_DNA"/>
</dbReference>
<accession>A0A2V4B1F4</accession>
<dbReference type="InterPro" id="IPR036188">
    <property type="entry name" value="FAD/NAD-bd_sf"/>
</dbReference>
<dbReference type="Proteomes" id="UP000249915">
    <property type="component" value="Unassembled WGS sequence"/>
</dbReference>
<gene>
    <name evidence="5" type="ORF">BAY60_17380</name>
</gene>
<reference evidence="5 6" key="1">
    <citation type="submission" date="2016-07" db="EMBL/GenBank/DDBJ databases">
        <title>Draft genome sequence of Prauserella muralis DSM 45305, isolated from a mould-covered wall in an indoor environment.</title>
        <authorList>
            <person name="Ruckert C."/>
            <person name="Albersmeier A."/>
            <person name="Jiang C.-L."/>
            <person name="Jiang Y."/>
            <person name="Kalinowski J."/>
            <person name="Schneider O."/>
            <person name="Winkler A."/>
            <person name="Zotchev S.B."/>
        </authorList>
    </citation>
    <scope>NUCLEOTIDE SEQUENCE [LARGE SCALE GENOMIC DNA]</scope>
    <source>
        <strain evidence="5 6">DSM 45305</strain>
    </source>
</reference>
<keyword evidence="2" id="KW-0285">Flavoprotein</keyword>
<dbReference type="SUPFAM" id="SSF54373">
    <property type="entry name" value="FAD-linked reductases, C-terminal domain"/>
    <property type="match status" value="1"/>
</dbReference>
<evidence type="ECO:0000313" key="6">
    <source>
        <dbReference type="Proteomes" id="UP000249915"/>
    </source>
</evidence>
<keyword evidence="3" id="KW-0274">FAD</keyword>
<comment type="cofactor">
    <cofactor evidence="1">
        <name>FAD</name>
        <dbReference type="ChEBI" id="CHEBI:57692"/>
    </cofactor>
</comment>
<dbReference type="GO" id="GO:0008115">
    <property type="term" value="F:sarcosine oxidase activity"/>
    <property type="evidence" value="ECO:0007669"/>
    <property type="project" value="TreeGrafter"/>
</dbReference>
<dbReference type="PANTHER" id="PTHR10961:SF7">
    <property type="entry name" value="FAD DEPENDENT OXIDOREDUCTASE DOMAIN-CONTAINING PROTEIN"/>
    <property type="match status" value="1"/>
</dbReference>
<evidence type="ECO:0000256" key="4">
    <source>
        <dbReference type="ARBA" id="ARBA00023002"/>
    </source>
</evidence>
<organism evidence="5 6">
    <name type="scientific">Prauserella muralis</name>
    <dbReference type="NCBI Taxonomy" id="588067"/>
    <lineage>
        <taxon>Bacteria</taxon>
        <taxon>Bacillati</taxon>
        <taxon>Actinomycetota</taxon>
        <taxon>Actinomycetes</taxon>
        <taxon>Pseudonocardiales</taxon>
        <taxon>Pseudonocardiaceae</taxon>
        <taxon>Prauserella</taxon>
    </lineage>
</organism>
<dbReference type="InterPro" id="IPR045170">
    <property type="entry name" value="MTOX"/>
</dbReference>
<dbReference type="OrthoDB" id="9806452at2"/>
<dbReference type="Gene3D" id="3.50.50.60">
    <property type="entry name" value="FAD/NAD(P)-binding domain"/>
    <property type="match status" value="1"/>
</dbReference>
<evidence type="ECO:0000256" key="2">
    <source>
        <dbReference type="ARBA" id="ARBA00022630"/>
    </source>
</evidence>
<dbReference type="RefSeq" id="WP_112282118.1">
    <property type="nucleotide sequence ID" value="NZ_MASW01000002.1"/>
</dbReference>
<evidence type="ECO:0000256" key="1">
    <source>
        <dbReference type="ARBA" id="ARBA00001974"/>
    </source>
</evidence>
<dbReference type="InterPro" id="IPR006076">
    <property type="entry name" value="FAD-dep_OxRdtase"/>
</dbReference>
<name>A0A2V4B1F4_9PSEU</name>
<dbReference type="GO" id="GO:0050660">
    <property type="term" value="F:flavin adenine dinucleotide binding"/>
    <property type="evidence" value="ECO:0007669"/>
    <property type="project" value="InterPro"/>
</dbReference>
<dbReference type="Pfam" id="PF01266">
    <property type="entry name" value="DAO"/>
    <property type="match status" value="1"/>
</dbReference>
<dbReference type="AlphaFoldDB" id="A0A2V4B1F4"/>
<proteinExistence type="predicted"/>
<dbReference type="SUPFAM" id="SSF51905">
    <property type="entry name" value="FAD/NAD(P)-binding domain"/>
    <property type="match status" value="1"/>
</dbReference>
<keyword evidence="4" id="KW-0560">Oxidoreductase</keyword>
<evidence type="ECO:0000256" key="3">
    <source>
        <dbReference type="ARBA" id="ARBA00022827"/>
    </source>
</evidence>
<dbReference type="PANTHER" id="PTHR10961">
    <property type="entry name" value="PEROXISOMAL SARCOSINE OXIDASE"/>
    <property type="match status" value="1"/>
</dbReference>